<accession>A0A4R2FG02</accession>
<comment type="subcellular location">
    <subcellularLocation>
        <location evidence="1">Secreted</location>
    </subcellularLocation>
</comment>
<dbReference type="EMBL" id="SLWF01000012">
    <property type="protein sequence ID" value="TCN84303.1"/>
    <property type="molecule type" value="Genomic_DNA"/>
</dbReference>
<dbReference type="InterPro" id="IPR051398">
    <property type="entry name" value="Polysacch_Deacetylase"/>
</dbReference>
<dbReference type="SUPFAM" id="SSF88713">
    <property type="entry name" value="Glycoside hydrolase/deacetylase"/>
    <property type="match status" value="1"/>
</dbReference>
<comment type="caution">
    <text evidence="5">The sequence shown here is derived from an EMBL/GenBank/DDBJ whole genome shotgun (WGS) entry which is preliminary data.</text>
</comment>
<evidence type="ECO:0000256" key="2">
    <source>
        <dbReference type="ARBA" id="ARBA00022729"/>
    </source>
</evidence>
<dbReference type="GO" id="GO:0005975">
    <property type="term" value="P:carbohydrate metabolic process"/>
    <property type="evidence" value="ECO:0007669"/>
    <property type="project" value="InterPro"/>
</dbReference>
<dbReference type="OrthoDB" id="9814639at2"/>
<evidence type="ECO:0000256" key="3">
    <source>
        <dbReference type="SAM" id="SignalP"/>
    </source>
</evidence>
<dbReference type="Gene3D" id="3.20.20.370">
    <property type="entry name" value="Glycoside hydrolase/deacetylase"/>
    <property type="match status" value="1"/>
</dbReference>
<dbReference type="Pfam" id="PF01522">
    <property type="entry name" value="Polysacc_deac_1"/>
    <property type="match status" value="1"/>
</dbReference>
<keyword evidence="2 3" id="KW-0732">Signal</keyword>
<dbReference type="GO" id="GO:0016810">
    <property type="term" value="F:hydrolase activity, acting on carbon-nitrogen (but not peptide) bonds"/>
    <property type="evidence" value="ECO:0007669"/>
    <property type="project" value="InterPro"/>
</dbReference>
<dbReference type="InterPro" id="IPR002509">
    <property type="entry name" value="NODB_dom"/>
</dbReference>
<feature type="signal peptide" evidence="3">
    <location>
        <begin position="1"/>
        <end position="22"/>
    </location>
</feature>
<dbReference type="PROSITE" id="PS51677">
    <property type="entry name" value="NODB"/>
    <property type="match status" value="1"/>
</dbReference>
<feature type="domain" description="NodB homology" evidence="4">
    <location>
        <begin position="79"/>
        <end position="289"/>
    </location>
</feature>
<dbReference type="GO" id="GO:0005576">
    <property type="term" value="C:extracellular region"/>
    <property type="evidence" value="ECO:0007669"/>
    <property type="project" value="UniProtKB-SubCell"/>
</dbReference>
<sequence>MLCGLRVLFTLALLLTTQCSWAAIILQYHHVSETTPKVTSVTPAQFKQQMQYLADNDFRVVPLADVVQAIKSKQELPAKTVAITFDDGYRSIFDTARPILKSFGFPYTLFVSVTPTAKGYSEMMSWQQLRQLADDGVTIANHSYGHEHLIRKLAGETEAQWLARVKQNLLDTEAELLAKTGQDVKMLAYPYGEYNAALQQLLSELGYVGFGQQSGAAGPYSSLTALPRFPVAGAYANMASLQVKLQARNMPVISSFPTDPELRDGHWRPTLQVTLDMQDINPAQLLCYLPGQDAVKPEWTSDDSFQIQADKPLPAGRSRYNCTVPSKHGSGYYWFSQAWVRPDDRGQWLVE</sequence>
<reference evidence="5 6" key="1">
    <citation type="submission" date="2019-03" db="EMBL/GenBank/DDBJ databases">
        <title>Freshwater and sediment microbial communities from various areas in North America, analyzing microbe dynamics in response to fracking.</title>
        <authorList>
            <person name="Lamendella R."/>
        </authorList>
    </citation>
    <scope>NUCLEOTIDE SEQUENCE [LARGE SCALE GENOMIC DNA]</scope>
    <source>
        <strain evidence="5 6">74A</strain>
    </source>
</reference>
<dbReference type="InterPro" id="IPR011330">
    <property type="entry name" value="Glyco_hydro/deAcase_b/a-brl"/>
</dbReference>
<evidence type="ECO:0000259" key="4">
    <source>
        <dbReference type="PROSITE" id="PS51677"/>
    </source>
</evidence>
<keyword evidence="6" id="KW-1185">Reference proteome</keyword>
<dbReference type="CDD" id="cd10973">
    <property type="entry name" value="CE4_DAC_u4_5s"/>
    <property type="match status" value="1"/>
</dbReference>
<evidence type="ECO:0000256" key="1">
    <source>
        <dbReference type="ARBA" id="ARBA00004613"/>
    </source>
</evidence>
<organism evidence="5 6">
    <name type="scientific">Shewanella fodinae</name>
    <dbReference type="NCBI Taxonomy" id="552357"/>
    <lineage>
        <taxon>Bacteria</taxon>
        <taxon>Pseudomonadati</taxon>
        <taxon>Pseudomonadota</taxon>
        <taxon>Gammaproteobacteria</taxon>
        <taxon>Alteromonadales</taxon>
        <taxon>Shewanellaceae</taxon>
        <taxon>Shewanella</taxon>
    </lineage>
</organism>
<dbReference type="Proteomes" id="UP000294832">
    <property type="component" value="Unassembled WGS sequence"/>
</dbReference>
<evidence type="ECO:0000313" key="5">
    <source>
        <dbReference type="EMBL" id="TCN84303.1"/>
    </source>
</evidence>
<name>A0A4R2FG02_9GAMM</name>
<proteinExistence type="predicted"/>
<protein>
    <submittedName>
        <fullName evidence="5">Peptidoglycan/xylan/chitin deacetylase (PgdA/CDA1 family)</fullName>
    </submittedName>
</protein>
<dbReference type="PANTHER" id="PTHR34216:SF3">
    <property type="entry name" value="POLY-BETA-1,6-N-ACETYL-D-GLUCOSAMINE N-DEACETYLASE"/>
    <property type="match status" value="1"/>
</dbReference>
<evidence type="ECO:0000313" key="6">
    <source>
        <dbReference type="Proteomes" id="UP000294832"/>
    </source>
</evidence>
<dbReference type="RefSeq" id="WP_133038959.1">
    <property type="nucleotide sequence ID" value="NZ_SLWF01000012.1"/>
</dbReference>
<gene>
    <name evidence="5" type="ORF">EDC91_11278</name>
</gene>
<dbReference type="PANTHER" id="PTHR34216">
    <property type="match status" value="1"/>
</dbReference>
<dbReference type="AlphaFoldDB" id="A0A4R2FG02"/>
<feature type="chain" id="PRO_5020858677" evidence="3">
    <location>
        <begin position="23"/>
        <end position="351"/>
    </location>
</feature>